<evidence type="ECO:0000313" key="2">
    <source>
        <dbReference type="Proteomes" id="UP000632273"/>
    </source>
</evidence>
<dbReference type="EMBL" id="BMHT01000007">
    <property type="protein sequence ID" value="GGF22065.1"/>
    <property type="molecule type" value="Genomic_DNA"/>
</dbReference>
<reference evidence="2" key="1">
    <citation type="journal article" date="2019" name="Int. J. Syst. Evol. Microbiol.">
        <title>The Global Catalogue of Microorganisms (GCM) 10K type strain sequencing project: providing services to taxonomists for standard genome sequencing and annotation.</title>
        <authorList>
            <consortium name="The Broad Institute Genomics Platform"/>
            <consortium name="The Broad Institute Genome Sequencing Center for Infectious Disease"/>
            <person name="Wu L."/>
            <person name="Ma J."/>
        </authorList>
    </citation>
    <scope>NUCLEOTIDE SEQUENCE [LARGE SCALE GENOMIC DNA]</scope>
    <source>
        <strain evidence="2">CGMCC 1.15197</strain>
    </source>
</reference>
<keyword evidence="2" id="KW-1185">Reference proteome</keyword>
<comment type="caution">
    <text evidence="1">The sequence shown here is derived from an EMBL/GenBank/DDBJ whole genome shotgun (WGS) entry which is preliminary data.</text>
</comment>
<proteinExistence type="predicted"/>
<gene>
    <name evidence="1" type="ORF">GCM10011383_37130</name>
</gene>
<dbReference type="Proteomes" id="UP000632273">
    <property type="component" value="Unassembled WGS sequence"/>
</dbReference>
<name>A0ABQ1UN43_9BACT</name>
<protein>
    <recommendedName>
        <fullName evidence="3">STAS/SEC14 domain-containing protein</fullName>
    </recommendedName>
</protein>
<evidence type="ECO:0000313" key="1">
    <source>
        <dbReference type="EMBL" id="GGF22065.1"/>
    </source>
</evidence>
<organism evidence="1 2">
    <name type="scientific">Hymenobacter cavernae</name>
    <dbReference type="NCBI Taxonomy" id="2044852"/>
    <lineage>
        <taxon>Bacteria</taxon>
        <taxon>Pseudomonadati</taxon>
        <taxon>Bacteroidota</taxon>
        <taxon>Cytophagia</taxon>
        <taxon>Cytophagales</taxon>
        <taxon>Hymenobacteraceae</taxon>
        <taxon>Hymenobacter</taxon>
    </lineage>
</organism>
<dbReference type="RefSeq" id="WP_188815551.1">
    <property type="nucleotide sequence ID" value="NZ_BMHT01000007.1"/>
</dbReference>
<accession>A0ABQ1UN43</accession>
<sequence length="138" mass="16134">MPLSTHLVYYENAVGRVSEHANGYAIVQYKPGKRLLGDFQALLTHLGHLLQRRSWHKVLTDQRAMTPFTDEERRWIREQWLTTQTERHQDVMVAMLLPEDVFARLATNLVMHEAQEGILHYQIFQDEVSAAAWLRQAP</sequence>
<evidence type="ECO:0008006" key="3">
    <source>
        <dbReference type="Google" id="ProtNLM"/>
    </source>
</evidence>